<dbReference type="Gene3D" id="3.40.50.620">
    <property type="entry name" value="HUPs"/>
    <property type="match status" value="1"/>
</dbReference>
<feature type="domain" description="Lysidine-tRNA(Ile) synthetase C-terminal" evidence="9">
    <location>
        <begin position="341"/>
        <end position="415"/>
    </location>
</feature>
<dbReference type="EC" id="6.3.4.19" evidence="8"/>
<protein>
    <recommendedName>
        <fullName evidence="8">tRNA(Ile)-lysidine synthase</fullName>
        <ecNumber evidence="8">6.3.4.19</ecNumber>
    </recommendedName>
    <alternativeName>
        <fullName evidence="8">tRNA(Ile)-2-lysyl-cytidine synthase</fullName>
    </alternativeName>
    <alternativeName>
        <fullName evidence="8">tRNA(Ile)-lysidine synthetase</fullName>
    </alternativeName>
</protein>
<proteinExistence type="inferred from homology"/>
<comment type="domain">
    <text evidence="8">The N-terminal region contains the highly conserved SGGXDS motif, predicted to be a P-loop motif involved in ATP binding.</text>
</comment>
<gene>
    <name evidence="8 10" type="primary">tilS</name>
    <name evidence="10" type="ORF">FPL11_08930</name>
</gene>
<dbReference type="InterPro" id="IPR012094">
    <property type="entry name" value="tRNA_Ile_lys_synt"/>
</dbReference>
<evidence type="ECO:0000313" key="11">
    <source>
        <dbReference type="Proteomes" id="UP000316688"/>
    </source>
</evidence>
<evidence type="ECO:0000256" key="4">
    <source>
        <dbReference type="ARBA" id="ARBA00022694"/>
    </source>
</evidence>
<dbReference type="InterPro" id="IPR012796">
    <property type="entry name" value="Lysidine-tRNA-synth_C"/>
</dbReference>
<dbReference type="NCBIfam" id="TIGR02432">
    <property type="entry name" value="lysidine_TilS_N"/>
    <property type="match status" value="1"/>
</dbReference>
<dbReference type="InterPro" id="IPR015262">
    <property type="entry name" value="tRNA_Ile_lys_synt_subst-bd"/>
</dbReference>
<dbReference type="InterPro" id="IPR011063">
    <property type="entry name" value="TilS/TtcA_N"/>
</dbReference>
<dbReference type="Pfam" id="PF11734">
    <property type="entry name" value="TilS_C"/>
    <property type="match status" value="1"/>
</dbReference>
<dbReference type="EMBL" id="VMKP01000004">
    <property type="protein sequence ID" value="TVO63775.1"/>
    <property type="molecule type" value="Genomic_DNA"/>
</dbReference>
<evidence type="ECO:0000256" key="5">
    <source>
        <dbReference type="ARBA" id="ARBA00022741"/>
    </source>
</evidence>
<comment type="caution">
    <text evidence="10">The sequence shown here is derived from an EMBL/GenBank/DDBJ whole genome shotgun (WGS) entry which is preliminary data.</text>
</comment>
<keyword evidence="3 8" id="KW-0436">Ligase</keyword>
<dbReference type="SMART" id="SM00977">
    <property type="entry name" value="TilS_C"/>
    <property type="match status" value="1"/>
</dbReference>
<dbReference type="Pfam" id="PF01171">
    <property type="entry name" value="ATP_bind_3"/>
    <property type="match status" value="1"/>
</dbReference>
<accession>A0A557RF41</accession>
<dbReference type="GO" id="GO:0006400">
    <property type="term" value="P:tRNA modification"/>
    <property type="evidence" value="ECO:0007669"/>
    <property type="project" value="UniProtKB-UniRule"/>
</dbReference>
<dbReference type="PANTHER" id="PTHR43033">
    <property type="entry name" value="TRNA(ILE)-LYSIDINE SYNTHASE-RELATED"/>
    <property type="match status" value="1"/>
</dbReference>
<dbReference type="GO" id="GO:0005737">
    <property type="term" value="C:cytoplasm"/>
    <property type="evidence" value="ECO:0007669"/>
    <property type="project" value="UniProtKB-SubCell"/>
</dbReference>
<dbReference type="GO" id="GO:0032267">
    <property type="term" value="F:tRNA(Ile)-lysidine synthase activity"/>
    <property type="evidence" value="ECO:0007669"/>
    <property type="project" value="UniProtKB-EC"/>
</dbReference>
<dbReference type="RefSeq" id="WP_144348306.1">
    <property type="nucleotide sequence ID" value="NZ_VMKP01000004.1"/>
</dbReference>
<comment type="catalytic activity">
    <reaction evidence="7 8">
        <text>cytidine(34) in tRNA(Ile2) + L-lysine + ATP = lysidine(34) in tRNA(Ile2) + AMP + diphosphate + H(+)</text>
        <dbReference type="Rhea" id="RHEA:43744"/>
        <dbReference type="Rhea" id="RHEA-COMP:10625"/>
        <dbReference type="Rhea" id="RHEA-COMP:10670"/>
        <dbReference type="ChEBI" id="CHEBI:15378"/>
        <dbReference type="ChEBI" id="CHEBI:30616"/>
        <dbReference type="ChEBI" id="CHEBI:32551"/>
        <dbReference type="ChEBI" id="CHEBI:33019"/>
        <dbReference type="ChEBI" id="CHEBI:82748"/>
        <dbReference type="ChEBI" id="CHEBI:83665"/>
        <dbReference type="ChEBI" id="CHEBI:456215"/>
        <dbReference type="EC" id="6.3.4.19"/>
    </reaction>
</comment>
<evidence type="ECO:0000256" key="1">
    <source>
        <dbReference type="ARBA" id="ARBA00004496"/>
    </source>
</evidence>
<dbReference type="PANTHER" id="PTHR43033:SF1">
    <property type="entry name" value="TRNA(ILE)-LYSIDINE SYNTHASE-RELATED"/>
    <property type="match status" value="1"/>
</dbReference>
<dbReference type="NCBIfam" id="TIGR02433">
    <property type="entry name" value="lysidine_TilS_C"/>
    <property type="match status" value="1"/>
</dbReference>
<dbReference type="InterPro" id="IPR012795">
    <property type="entry name" value="tRNA_Ile_lys_synt_N"/>
</dbReference>
<keyword evidence="4 8" id="KW-0819">tRNA processing</keyword>
<evidence type="ECO:0000256" key="8">
    <source>
        <dbReference type="HAMAP-Rule" id="MF_01161"/>
    </source>
</evidence>
<dbReference type="SUPFAM" id="SSF82829">
    <property type="entry name" value="MesJ substrate recognition domain-like"/>
    <property type="match status" value="1"/>
</dbReference>
<reference evidence="10 11" key="1">
    <citation type="submission" date="2019-07" db="EMBL/GenBank/DDBJ databases">
        <title>Reclasification of Spiribacter aquaticus.</title>
        <authorList>
            <person name="Leon M.J."/>
            <person name="Sanchez-Porro C."/>
            <person name="Ventosa A."/>
        </authorList>
    </citation>
    <scope>NUCLEOTIDE SEQUENCE [LARGE SCALE GENOMIC DNA]</scope>
    <source>
        <strain evidence="10 11">SP30</strain>
    </source>
</reference>
<dbReference type="Gene3D" id="1.20.59.20">
    <property type="match status" value="1"/>
</dbReference>
<evidence type="ECO:0000256" key="6">
    <source>
        <dbReference type="ARBA" id="ARBA00022840"/>
    </source>
</evidence>
<comment type="similarity">
    <text evidence="8">Belongs to the tRNA(Ile)-lysidine synthase family.</text>
</comment>
<evidence type="ECO:0000256" key="2">
    <source>
        <dbReference type="ARBA" id="ARBA00022490"/>
    </source>
</evidence>
<dbReference type="Proteomes" id="UP000316688">
    <property type="component" value="Unassembled WGS sequence"/>
</dbReference>
<sequence>MSAAVDVARLETALPARCPALVVAFSGGLDSTVLLHLAAQGQRPVRAVHVHHGLQPAADDWAAHCRATALGLGVGFEQLNVRPDHRDEGQEGGARDARYRALAAGLDHHEAVLTAHNADDQLETLLYRFLRGTGPDGLAGIAPLRPLGRGWLVRPLLDVSRDQLAAYAARHALDWVEDPSNASLDIDRNYLRHRVIPVMKARWPGAAAAAGRLADHARGQRGVIAEWLGEGRGPLCLADWRARTGPARRLMLREWIRAGGQPLPGQKRLEAGIHALADAAADRGPVLAWPGGQVRRHGGWLYRLPAALPAIPPSQRLPAGARGAGWGGLGVAAGLPAAGPLWLRGLYPGERLALAGRPTKPAREVLREHGVVPWWRDRLPVLVDEHDTCLAVAGLGPTREGQARWPAGGVQSFCWRPHDAAAGADWAWLTATGQIVPDGSFC</sequence>
<comment type="function">
    <text evidence="8">Ligates lysine onto the cytidine present at position 34 of the AUA codon-specific tRNA(Ile) that contains the anticodon CAU, in an ATP-dependent manner. Cytidine is converted to lysidine, thus changing the amino acid specificity of the tRNA from methionine to isoleucine.</text>
</comment>
<dbReference type="Pfam" id="PF09179">
    <property type="entry name" value="TilS"/>
    <property type="match status" value="1"/>
</dbReference>
<dbReference type="AlphaFoldDB" id="A0A557RF41"/>
<evidence type="ECO:0000313" key="10">
    <source>
        <dbReference type="EMBL" id="TVO63775.1"/>
    </source>
</evidence>
<dbReference type="InterPro" id="IPR014729">
    <property type="entry name" value="Rossmann-like_a/b/a_fold"/>
</dbReference>
<organism evidence="10 11">
    <name type="scientific">Spiribacter aquaticus</name>
    <dbReference type="NCBI Taxonomy" id="1935996"/>
    <lineage>
        <taxon>Bacteria</taxon>
        <taxon>Pseudomonadati</taxon>
        <taxon>Pseudomonadota</taxon>
        <taxon>Gammaproteobacteria</taxon>
        <taxon>Chromatiales</taxon>
        <taxon>Ectothiorhodospiraceae</taxon>
        <taxon>Spiribacter</taxon>
    </lineage>
</organism>
<dbReference type="CDD" id="cd01992">
    <property type="entry name" value="TilS_N"/>
    <property type="match status" value="1"/>
</dbReference>
<evidence type="ECO:0000256" key="3">
    <source>
        <dbReference type="ARBA" id="ARBA00022598"/>
    </source>
</evidence>
<dbReference type="GO" id="GO:0005524">
    <property type="term" value="F:ATP binding"/>
    <property type="evidence" value="ECO:0007669"/>
    <property type="project" value="UniProtKB-UniRule"/>
</dbReference>
<evidence type="ECO:0000256" key="7">
    <source>
        <dbReference type="ARBA" id="ARBA00048539"/>
    </source>
</evidence>
<keyword evidence="5 8" id="KW-0547">Nucleotide-binding</keyword>
<dbReference type="SUPFAM" id="SSF52402">
    <property type="entry name" value="Adenine nucleotide alpha hydrolases-like"/>
    <property type="match status" value="1"/>
</dbReference>
<evidence type="ECO:0000259" key="9">
    <source>
        <dbReference type="SMART" id="SM00977"/>
    </source>
</evidence>
<dbReference type="SUPFAM" id="SSF56037">
    <property type="entry name" value="PheT/TilS domain"/>
    <property type="match status" value="1"/>
</dbReference>
<keyword evidence="6 8" id="KW-0067">ATP-binding</keyword>
<name>A0A557RF41_9GAMM</name>
<feature type="binding site" evidence="8">
    <location>
        <begin position="26"/>
        <end position="31"/>
    </location>
    <ligand>
        <name>ATP</name>
        <dbReference type="ChEBI" id="CHEBI:30616"/>
    </ligand>
</feature>
<comment type="subcellular location">
    <subcellularLocation>
        <location evidence="1 8">Cytoplasm</location>
    </subcellularLocation>
</comment>
<keyword evidence="2 8" id="KW-0963">Cytoplasm</keyword>
<dbReference type="HAMAP" id="MF_01161">
    <property type="entry name" value="tRNA_Ile_lys_synt"/>
    <property type="match status" value="1"/>
</dbReference>
<keyword evidence="11" id="KW-1185">Reference proteome</keyword>